<dbReference type="Proteomes" id="UP000011087">
    <property type="component" value="Unassembled WGS sequence"/>
</dbReference>
<dbReference type="KEGG" id="gtt:GUITHDRAFT_107963"/>
<dbReference type="OMA" id="VEMMYRA"/>
<protein>
    <recommendedName>
        <fullName evidence="1">NADAR domain-containing protein</fullName>
    </recommendedName>
</protein>
<feature type="domain" description="NADAR" evidence="1">
    <location>
        <begin position="32"/>
        <end position="125"/>
    </location>
</feature>
<dbReference type="EMBL" id="JH992995">
    <property type="protein sequence ID" value="EKX46355.1"/>
    <property type="molecule type" value="Genomic_DNA"/>
</dbReference>
<reference evidence="2 4" key="1">
    <citation type="journal article" date="2012" name="Nature">
        <title>Algal genomes reveal evolutionary mosaicism and the fate of nucleomorphs.</title>
        <authorList>
            <consortium name="DOE Joint Genome Institute"/>
            <person name="Curtis B.A."/>
            <person name="Tanifuji G."/>
            <person name="Burki F."/>
            <person name="Gruber A."/>
            <person name="Irimia M."/>
            <person name="Maruyama S."/>
            <person name="Arias M.C."/>
            <person name="Ball S.G."/>
            <person name="Gile G.H."/>
            <person name="Hirakawa Y."/>
            <person name="Hopkins J.F."/>
            <person name="Kuo A."/>
            <person name="Rensing S.A."/>
            <person name="Schmutz J."/>
            <person name="Symeonidi A."/>
            <person name="Elias M."/>
            <person name="Eveleigh R.J."/>
            <person name="Herman E.K."/>
            <person name="Klute M.J."/>
            <person name="Nakayama T."/>
            <person name="Obornik M."/>
            <person name="Reyes-Prieto A."/>
            <person name="Armbrust E.V."/>
            <person name="Aves S.J."/>
            <person name="Beiko R.G."/>
            <person name="Coutinho P."/>
            <person name="Dacks J.B."/>
            <person name="Durnford D.G."/>
            <person name="Fast N.M."/>
            <person name="Green B.R."/>
            <person name="Grisdale C.J."/>
            <person name="Hempel F."/>
            <person name="Henrissat B."/>
            <person name="Hoppner M.P."/>
            <person name="Ishida K."/>
            <person name="Kim E."/>
            <person name="Koreny L."/>
            <person name="Kroth P.G."/>
            <person name="Liu Y."/>
            <person name="Malik S.B."/>
            <person name="Maier U.G."/>
            <person name="McRose D."/>
            <person name="Mock T."/>
            <person name="Neilson J.A."/>
            <person name="Onodera N.T."/>
            <person name="Poole A.M."/>
            <person name="Pritham E.J."/>
            <person name="Richards T.A."/>
            <person name="Rocap G."/>
            <person name="Roy S.W."/>
            <person name="Sarai C."/>
            <person name="Schaack S."/>
            <person name="Shirato S."/>
            <person name="Slamovits C.H."/>
            <person name="Spencer D.F."/>
            <person name="Suzuki S."/>
            <person name="Worden A.Z."/>
            <person name="Zauner S."/>
            <person name="Barry K."/>
            <person name="Bell C."/>
            <person name="Bharti A.K."/>
            <person name="Crow J.A."/>
            <person name="Grimwood J."/>
            <person name="Kramer R."/>
            <person name="Lindquist E."/>
            <person name="Lucas S."/>
            <person name="Salamov A."/>
            <person name="McFadden G.I."/>
            <person name="Lane C.E."/>
            <person name="Keeling P.J."/>
            <person name="Gray M.W."/>
            <person name="Grigoriev I.V."/>
            <person name="Archibald J.M."/>
        </authorList>
    </citation>
    <scope>NUCLEOTIDE SEQUENCE</scope>
    <source>
        <strain evidence="2 4">CCMP2712</strain>
    </source>
</reference>
<dbReference type="InterPro" id="IPR037238">
    <property type="entry name" value="YbiA-like_sf"/>
</dbReference>
<dbReference type="GeneID" id="17303027"/>
<dbReference type="EnsemblProtists" id="EKX46355">
    <property type="protein sequence ID" value="EKX46355"/>
    <property type="gene ID" value="GUITHDRAFT_107963"/>
</dbReference>
<dbReference type="HOGENOM" id="CLU_1463924_0_0_1"/>
<dbReference type="SUPFAM" id="SSF143990">
    <property type="entry name" value="YbiA-like"/>
    <property type="match status" value="1"/>
</dbReference>
<dbReference type="PaxDb" id="55529-EKX46355"/>
<dbReference type="CDD" id="cd15457">
    <property type="entry name" value="NADAR"/>
    <property type="match status" value="1"/>
</dbReference>
<sequence length="186" mass="21857">MGGKCLVLVDEEGKKLVEGPACTDNFQIVKFVFDDLEWHSVEQCFQGVKYLSERKLLVRDMLPSEGESDKHYGLRIWREGQGYEDQKNPRWHDVKVHVMYLINRAKYQHNPTLQEELLTTGDKIIWGKPSTHLWQKWNGLIQMRIRDEIRSNNLDSAPLSQDELILSFKPNLDKYVKLGLLDERME</sequence>
<dbReference type="OrthoDB" id="206452at2759"/>
<dbReference type="InterPro" id="IPR012816">
    <property type="entry name" value="NADAR"/>
</dbReference>
<dbReference type="RefSeq" id="XP_005833335.1">
    <property type="nucleotide sequence ID" value="XM_005833278.1"/>
</dbReference>
<dbReference type="AlphaFoldDB" id="L1JE28"/>
<evidence type="ECO:0000313" key="4">
    <source>
        <dbReference type="Proteomes" id="UP000011087"/>
    </source>
</evidence>
<reference evidence="4" key="2">
    <citation type="submission" date="2012-11" db="EMBL/GenBank/DDBJ databases">
        <authorList>
            <person name="Kuo A."/>
            <person name="Curtis B.A."/>
            <person name="Tanifuji G."/>
            <person name="Burki F."/>
            <person name="Gruber A."/>
            <person name="Irimia M."/>
            <person name="Maruyama S."/>
            <person name="Arias M.C."/>
            <person name="Ball S.G."/>
            <person name="Gile G.H."/>
            <person name="Hirakawa Y."/>
            <person name="Hopkins J.F."/>
            <person name="Rensing S.A."/>
            <person name="Schmutz J."/>
            <person name="Symeonidi A."/>
            <person name="Elias M."/>
            <person name="Eveleigh R.J."/>
            <person name="Herman E.K."/>
            <person name="Klute M.J."/>
            <person name="Nakayama T."/>
            <person name="Obornik M."/>
            <person name="Reyes-Prieto A."/>
            <person name="Armbrust E.V."/>
            <person name="Aves S.J."/>
            <person name="Beiko R.G."/>
            <person name="Coutinho P."/>
            <person name="Dacks J.B."/>
            <person name="Durnford D.G."/>
            <person name="Fast N.M."/>
            <person name="Green B.R."/>
            <person name="Grisdale C."/>
            <person name="Hempe F."/>
            <person name="Henrissat B."/>
            <person name="Hoppner M.P."/>
            <person name="Ishida K.-I."/>
            <person name="Kim E."/>
            <person name="Koreny L."/>
            <person name="Kroth P.G."/>
            <person name="Liu Y."/>
            <person name="Malik S.-B."/>
            <person name="Maier U.G."/>
            <person name="McRose D."/>
            <person name="Mock T."/>
            <person name="Neilson J.A."/>
            <person name="Onodera N.T."/>
            <person name="Poole A.M."/>
            <person name="Pritham E.J."/>
            <person name="Richards T.A."/>
            <person name="Rocap G."/>
            <person name="Roy S.W."/>
            <person name="Sarai C."/>
            <person name="Schaack S."/>
            <person name="Shirato S."/>
            <person name="Slamovits C.H."/>
            <person name="Spencer D.F."/>
            <person name="Suzuki S."/>
            <person name="Worden A.Z."/>
            <person name="Zauner S."/>
            <person name="Barry K."/>
            <person name="Bell C."/>
            <person name="Bharti A.K."/>
            <person name="Crow J.A."/>
            <person name="Grimwood J."/>
            <person name="Kramer R."/>
            <person name="Lindquist E."/>
            <person name="Lucas S."/>
            <person name="Salamov A."/>
            <person name="McFadden G.I."/>
            <person name="Lane C.E."/>
            <person name="Keeling P.J."/>
            <person name="Gray M.W."/>
            <person name="Grigoriev I.V."/>
            <person name="Archibald J.M."/>
        </authorList>
    </citation>
    <scope>NUCLEOTIDE SEQUENCE</scope>
    <source>
        <strain evidence="4">CCMP2712</strain>
    </source>
</reference>
<keyword evidence="4" id="KW-1185">Reference proteome</keyword>
<evidence type="ECO:0000313" key="2">
    <source>
        <dbReference type="EMBL" id="EKX46355.1"/>
    </source>
</evidence>
<accession>L1JE28</accession>
<evidence type="ECO:0000259" key="1">
    <source>
        <dbReference type="Pfam" id="PF08719"/>
    </source>
</evidence>
<reference evidence="3" key="3">
    <citation type="submission" date="2016-03" db="UniProtKB">
        <authorList>
            <consortium name="EnsemblProtists"/>
        </authorList>
    </citation>
    <scope>IDENTIFICATION</scope>
</reference>
<evidence type="ECO:0000313" key="3">
    <source>
        <dbReference type="EnsemblProtists" id="EKX46355"/>
    </source>
</evidence>
<dbReference type="Pfam" id="PF08719">
    <property type="entry name" value="NADAR"/>
    <property type="match status" value="1"/>
</dbReference>
<dbReference type="Gene3D" id="1.10.357.40">
    <property type="entry name" value="YbiA-like"/>
    <property type="match status" value="1"/>
</dbReference>
<gene>
    <name evidence="2" type="ORF">GUITHDRAFT_107963</name>
</gene>
<name>L1JE28_GUITC</name>
<proteinExistence type="predicted"/>
<organism evidence="2">
    <name type="scientific">Guillardia theta (strain CCMP2712)</name>
    <name type="common">Cryptophyte</name>
    <dbReference type="NCBI Taxonomy" id="905079"/>
    <lineage>
        <taxon>Eukaryota</taxon>
        <taxon>Cryptophyceae</taxon>
        <taxon>Pyrenomonadales</taxon>
        <taxon>Geminigeraceae</taxon>
        <taxon>Guillardia</taxon>
    </lineage>
</organism>